<comment type="caution">
    <text evidence="1">The sequence shown here is derived from an EMBL/GenBank/DDBJ whole genome shotgun (WGS) entry which is preliminary data.</text>
</comment>
<accession>A0AAV4Y1L9</accession>
<evidence type="ECO:0000313" key="1">
    <source>
        <dbReference type="EMBL" id="GIZ00739.1"/>
    </source>
</evidence>
<name>A0AAV4Y1L9_CAEEX</name>
<proteinExistence type="predicted"/>
<reference evidence="1 2" key="1">
    <citation type="submission" date="2021-06" db="EMBL/GenBank/DDBJ databases">
        <title>Caerostris extrusa draft genome.</title>
        <authorList>
            <person name="Kono N."/>
            <person name="Arakawa K."/>
        </authorList>
    </citation>
    <scope>NUCLEOTIDE SEQUENCE [LARGE SCALE GENOMIC DNA]</scope>
</reference>
<gene>
    <name evidence="1" type="ORF">CEXT_501821</name>
</gene>
<sequence>MNITLHVIGQDVNSFFSTSSFHHCNSAIFIQEGSEATAEPPFRQCQSHQSSFYDNLFDTITPYLNPCDFRLGGHLKMLCIMVRFRI</sequence>
<keyword evidence="2" id="KW-1185">Reference proteome</keyword>
<protein>
    <submittedName>
        <fullName evidence="1">Uncharacterized protein</fullName>
    </submittedName>
</protein>
<dbReference type="AlphaFoldDB" id="A0AAV4Y1L9"/>
<evidence type="ECO:0000313" key="2">
    <source>
        <dbReference type="Proteomes" id="UP001054945"/>
    </source>
</evidence>
<dbReference type="EMBL" id="BPLR01018582">
    <property type="protein sequence ID" value="GIZ00739.1"/>
    <property type="molecule type" value="Genomic_DNA"/>
</dbReference>
<organism evidence="1 2">
    <name type="scientific">Caerostris extrusa</name>
    <name type="common">Bark spider</name>
    <name type="synonym">Caerostris bankana</name>
    <dbReference type="NCBI Taxonomy" id="172846"/>
    <lineage>
        <taxon>Eukaryota</taxon>
        <taxon>Metazoa</taxon>
        <taxon>Ecdysozoa</taxon>
        <taxon>Arthropoda</taxon>
        <taxon>Chelicerata</taxon>
        <taxon>Arachnida</taxon>
        <taxon>Araneae</taxon>
        <taxon>Araneomorphae</taxon>
        <taxon>Entelegynae</taxon>
        <taxon>Araneoidea</taxon>
        <taxon>Araneidae</taxon>
        <taxon>Caerostris</taxon>
    </lineage>
</organism>
<dbReference type="Proteomes" id="UP001054945">
    <property type="component" value="Unassembled WGS sequence"/>
</dbReference>